<keyword evidence="1" id="KW-0472">Membrane</keyword>
<dbReference type="PANTHER" id="PTHR34980:SF2">
    <property type="entry name" value="INNER MEMBRANE PROTEIN YHAH-RELATED"/>
    <property type="match status" value="1"/>
</dbReference>
<dbReference type="EMBL" id="LPWF01000035">
    <property type="protein sequence ID" value="ODR94775.1"/>
    <property type="molecule type" value="Genomic_DNA"/>
</dbReference>
<comment type="caution">
    <text evidence="2">The sequence shown here is derived from an EMBL/GenBank/DDBJ whole genome shotgun (WGS) entry which is preliminary data.</text>
</comment>
<name>A0A1E3VML1_9HYPH</name>
<protein>
    <recommendedName>
        <fullName evidence="4">DUF805 domain-containing protein</fullName>
    </recommendedName>
</protein>
<sequence>MVVSIVFAMIDSAMGTFDAESGMGLLSGLWTLIILIPSIFIYIKRFHDRDKSGWWVLIGLIPIIGALWLIIELGFLKGTPGPNRFGPPVTD</sequence>
<dbReference type="Pfam" id="PF05656">
    <property type="entry name" value="DUF805"/>
    <property type="match status" value="1"/>
</dbReference>
<dbReference type="InterPro" id="IPR008523">
    <property type="entry name" value="DUF805"/>
</dbReference>
<dbReference type="AlphaFoldDB" id="A0A1E3VML1"/>
<proteinExistence type="predicted"/>
<keyword evidence="3" id="KW-1185">Reference proteome</keyword>
<evidence type="ECO:0000313" key="2">
    <source>
        <dbReference type="EMBL" id="ODR94775.1"/>
    </source>
</evidence>
<reference evidence="2 3" key="1">
    <citation type="journal article" date="2016" name="Environ. Microbiol.">
        <title>New Methyloceanibacter diversity from North Sea sediments includes methanotroph containing solely the soluble methane monooxygenase.</title>
        <authorList>
            <person name="Vekeman B."/>
            <person name="Kerckhof F.M."/>
            <person name="Cremers G."/>
            <person name="de Vos P."/>
            <person name="Vandamme P."/>
            <person name="Boon N."/>
            <person name="Op den Camp H.J."/>
            <person name="Heylen K."/>
        </authorList>
    </citation>
    <scope>NUCLEOTIDE SEQUENCE [LARGE SCALE GENOMIC DNA]</scope>
    <source>
        <strain evidence="2 3">R-67175</strain>
    </source>
</reference>
<evidence type="ECO:0000313" key="3">
    <source>
        <dbReference type="Proteomes" id="UP000094472"/>
    </source>
</evidence>
<dbReference type="GO" id="GO:0005886">
    <property type="term" value="C:plasma membrane"/>
    <property type="evidence" value="ECO:0007669"/>
    <property type="project" value="TreeGrafter"/>
</dbReference>
<keyword evidence="1" id="KW-0812">Transmembrane</keyword>
<accession>A0A1E3VML1</accession>
<evidence type="ECO:0008006" key="4">
    <source>
        <dbReference type="Google" id="ProtNLM"/>
    </source>
</evidence>
<keyword evidence="1" id="KW-1133">Transmembrane helix</keyword>
<dbReference type="STRING" id="1774969.AUC69_02840"/>
<dbReference type="Proteomes" id="UP000094472">
    <property type="component" value="Unassembled WGS sequence"/>
</dbReference>
<organism evidence="2 3">
    <name type="scientific">Methyloceanibacter superfactus</name>
    <dbReference type="NCBI Taxonomy" id="1774969"/>
    <lineage>
        <taxon>Bacteria</taxon>
        <taxon>Pseudomonadati</taxon>
        <taxon>Pseudomonadota</taxon>
        <taxon>Alphaproteobacteria</taxon>
        <taxon>Hyphomicrobiales</taxon>
        <taxon>Hyphomicrobiaceae</taxon>
        <taxon>Methyloceanibacter</taxon>
    </lineage>
</organism>
<feature type="transmembrane region" description="Helical" evidence="1">
    <location>
        <begin position="55"/>
        <end position="76"/>
    </location>
</feature>
<feature type="transmembrane region" description="Helical" evidence="1">
    <location>
        <begin position="25"/>
        <end position="43"/>
    </location>
</feature>
<gene>
    <name evidence="2" type="ORF">AUC69_02840</name>
</gene>
<dbReference type="PANTHER" id="PTHR34980">
    <property type="entry name" value="INNER MEMBRANE PROTEIN-RELATED-RELATED"/>
    <property type="match status" value="1"/>
</dbReference>
<evidence type="ECO:0000256" key="1">
    <source>
        <dbReference type="SAM" id="Phobius"/>
    </source>
</evidence>